<sequence length="71" mass="8086">MSLRVIFDFDLESDSDDSIFVNNDINFPINSLNIVILGLSVSTILALFSLINIILYFLKLFIIVIKVSEFE</sequence>
<evidence type="ECO:0000313" key="3">
    <source>
        <dbReference type="Proteomes" id="UP001149090"/>
    </source>
</evidence>
<reference evidence="2" key="1">
    <citation type="submission" date="2022-10" db="EMBL/GenBank/DDBJ databases">
        <title>Novel sulphate-reducing endosymbionts in the free-living metamonad Anaeramoeba.</title>
        <authorList>
            <person name="Jerlstrom-Hultqvist J."/>
            <person name="Cepicka I."/>
            <person name="Gallot-Lavallee L."/>
            <person name="Salas-Leiva D."/>
            <person name="Curtis B.A."/>
            <person name="Zahonova K."/>
            <person name="Pipaliya S."/>
            <person name="Dacks J."/>
            <person name="Roger A.J."/>
        </authorList>
    </citation>
    <scope>NUCLEOTIDE SEQUENCE</scope>
    <source>
        <strain evidence="2">BMAN</strain>
    </source>
</reference>
<keyword evidence="3" id="KW-1185">Reference proteome</keyword>
<accession>A0A9Q0LCJ5</accession>
<keyword evidence="1" id="KW-0472">Membrane</keyword>
<keyword evidence="1" id="KW-1133">Transmembrane helix</keyword>
<comment type="caution">
    <text evidence="2">The sequence shown here is derived from an EMBL/GenBank/DDBJ whole genome shotgun (WGS) entry which is preliminary data.</text>
</comment>
<gene>
    <name evidence="2" type="ORF">M0811_02723</name>
</gene>
<dbReference type="EMBL" id="JAPDFW010000114">
    <property type="protein sequence ID" value="KAJ5068780.1"/>
    <property type="molecule type" value="Genomic_DNA"/>
</dbReference>
<evidence type="ECO:0000313" key="2">
    <source>
        <dbReference type="EMBL" id="KAJ5068780.1"/>
    </source>
</evidence>
<feature type="transmembrane region" description="Helical" evidence="1">
    <location>
        <begin position="34"/>
        <end position="58"/>
    </location>
</feature>
<protein>
    <submittedName>
        <fullName evidence="2">Uncharacterized protein</fullName>
    </submittedName>
</protein>
<name>A0A9Q0LCJ5_ANAIG</name>
<dbReference type="AlphaFoldDB" id="A0A9Q0LCJ5"/>
<organism evidence="2 3">
    <name type="scientific">Anaeramoeba ignava</name>
    <name type="common">Anaerobic marine amoeba</name>
    <dbReference type="NCBI Taxonomy" id="1746090"/>
    <lineage>
        <taxon>Eukaryota</taxon>
        <taxon>Metamonada</taxon>
        <taxon>Anaeramoebidae</taxon>
        <taxon>Anaeramoeba</taxon>
    </lineage>
</organism>
<keyword evidence="1" id="KW-0812">Transmembrane</keyword>
<proteinExistence type="predicted"/>
<evidence type="ECO:0000256" key="1">
    <source>
        <dbReference type="SAM" id="Phobius"/>
    </source>
</evidence>
<dbReference type="Proteomes" id="UP001149090">
    <property type="component" value="Unassembled WGS sequence"/>
</dbReference>